<name>A0ABT2L0Y5_9BACL</name>
<dbReference type="Gene3D" id="3.50.50.100">
    <property type="match status" value="1"/>
</dbReference>
<dbReference type="RefSeq" id="WP_034818165.1">
    <property type="nucleotide sequence ID" value="NZ_JANIEK010000064.1"/>
</dbReference>
<dbReference type="InterPro" id="IPR051169">
    <property type="entry name" value="NADH-Q_oxidoreductase"/>
</dbReference>
<comment type="similarity">
    <text evidence="2">Belongs to the NADH dehydrogenase family.</text>
</comment>
<feature type="domain" description="FAD/NAD(P)-binding" evidence="6">
    <location>
        <begin position="5"/>
        <end position="249"/>
    </location>
</feature>
<dbReference type="SUPFAM" id="SSF51905">
    <property type="entry name" value="FAD/NAD(P)-binding domain"/>
    <property type="match status" value="1"/>
</dbReference>
<evidence type="ECO:0000259" key="6">
    <source>
        <dbReference type="Pfam" id="PF07992"/>
    </source>
</evidence>
<evidence type="ECO:0000313" key="7">
    <source>
        <dbReference type="EMBL" id="MCT4796379.1"/>
    </source>
</evidence>
<evidence type="ECO:0000256" key="2">
    <source>
        <dbReference type="ARBA" id="ARBA00005272"/>
    </source>
</evidence>
<dbReference type="InterPro" id="IPR023753">
    <property type="entry name" value="FAD/NAD-binding_dom"/>
</dbReference>
<protein>
    <submittedName>
        <fullName evidence="7">FAD-dependent oxidoreductase</fullName>
    </submittedName>
</protein>
<keyword evidence="3" id="KW-0285">Flavoprotein</keyword>
<evidence type="ECO:0000256" key="1">
    <source>
        <dbReference type="ARBA" id="ARBA00001974"/>
    </source>
</evidence>
<evidence type="ECO:0000256" key="4">
    <source>
        <dbReference type="ARBA" id="ARBA00022827"/>
    </source>
</evidence>
<dbReference type="InterPro" id="IPR036188">
    <property type="entry name" value="FAD/NAD-bd_sf"/>
</dbReference>
<keyword evidence="4" id="KW-0274">FAD</keyword>
<comment type="cofactor">
    <cofactor evidence="1">
        <name>FAD</name>
        <dbReference type="ChEBI" id="CHEBI:57692"/>
    </cofactor>
</comment>
<accession>A0ABT2L0Y5</accession>
<sequence>MKPRLVLVGLGHGQLEILDRFDELQKSYDVKYIGGEEAIYTGAFPQVIAGELTDATVHLRQDVKPIASRLVSLDPISRVVKTETGEVPYDVLVLATGAVSRGVGLDIKPMTKEGLAKIASSDAVTIVGGGKAGVELAFACIRTKRHVTLYASDVLSDLPARVQRTIKRHLVRSGVTLVLRKYERNVLQDGLVLDASGVVPDGWWREARLAKAGAFIETDRYLRHADYKQIFITGDMASRLNGGVDAVRSGRHVAAYLLGDRRPFRERTSLNILLTLPGQALLTYGKWTWHGRLPNHVKRLIDSRYLKRFHS</sequence>
<evidence type="ECO:0000256" key="5">
    <source>
        <dbReference type="ARBA" id="ARBA00023002"/>
    </source>
</evidence>
<dbReference type="PANTHER" id="PTHR42913:SF9">
    <property type="entry name" value="SLR1591 PROTEIN"/>
    <property type="match status" value="1"/>
</dbReference>
<keyword evidence="8" id="KW-1185">Reference proteome</keyword>
<evidence type="ECO:0000313" key="8">
    <source>
        <dbReference type="Proteomes" id="UP001206821"/>
    </source>
</evidence>
<dbReference type="Pfam" id="PF07992">
    <property type="entry name" value="Pyr_redox_2"/>
    <property type="match status" value="1"/>
</dbReference>
<dbReference type="Proteomes" id="UP001206821">
    <property type="component" value="Unassembled WGS sequence"/>
</dbReference>
<gene>
    <name evidence="7" type="ORF">NQG31_12565</name>
</gene>
<evidence type="ECO:0000256" key="3">
    <source>
        <dbReference type="ARBA" id="ARBA00022630"/>
    </source>
</evidence>
<keyword evidence="5" id="KW-0560">Oxidoreductase</keyword>
<organism evidence="7 8">
    <name type="scientific">Exiguobacterium alkaliphilum</name>
    <dbReference type="NCBI Taxonomy" id="1428684"/>
    <lineage>
        <taxon>Bacteria</taxon>
        <taxon>Bacillati</taxon>
        <taxon>Bacillota</taxon>
        <taxon>Bacilli</taxon>
        <taxon>Bacillales</taxon>
        <taxon>Bacillales Family XII. Incertae Sedis</taxon>
        <taxon>Exiguobacterium</taxon>
    </lineage>
</organism>
<proteinExistence type="inferred from homology"/>
<dbReference type="PANTHER" id="PTHR42913">
    <property type="entry name" value="APOPTOSIS-INDUCING FACTOR 1"/>
    <property type="match status" value="1"/>
</dbReference>
<comment type="caution">
    <text evidence="7">The sequence shown here is derived from an EMBL/GenBank/DDBJ whole genome shotgun (WGS) entry which is preliminary data.</text>
</comment>
<dbReference type="EMBL" id="JANIEK010000064">
    <property type="protein sequence ID" value="MCT4796379.1"/>
    <property type="molecule type" value="Genomic_DNA"/>
</dbReference>
<reference evidence="7 8" key="1">
    <citation type="submission" date="2022-07" db="EMBL/GenBank/DDBJ databases">
        <title>Genomic and pangenome structural analysis of the polyextremophile Exiguobacterium.</title>
        <authorList>
            <person name="Shen L."/>
        </authorList>
    </citation>
    <scope>NUCLEOTIDE SEQUENCE [LARGE SCALE GENOMIC DNA]</scope>
    <source>
        <strain evidence="7 8">12_1</strain>
    </source>
</reference>